<evidence type="ECO:0000256" key="3">
    <source>
        <dbReference type="ARBA" id="ARBA00022490"/>
    </source>
</evidence>
<keyword evidence="6" id="KW-0949">S-adenosyl-L-methionine</keyword>
<evidence type="ECO:0000256" key="1">
    <source>
        <dbReference type="ARBA" id="ARBA00004496"/>
    </source>
</evidence>
<gene>
    <name evidence="18" type="ORF">OFUS_LOCUS10693</name>
</gene>
<protein>
    <recommendedName>
        <fullName evidence="15">Protein-lysine N-trimethyltransferase SMYD5</fullName>
        <ecNumber evidence="2">2.1.1.359</ecNumber>
        <ecNumber evidence="10">2.1.1.372</ecNumber>
    </recommendedName>
    <alternativeName>
        <fullName evidence="11">SET and MYND domain-containing protein 5</fullName>
    </alternativeName>
    <alternativeName>
        <fullName evidence="16">[histone H3]-lysine20 N-trimethyltransferase SMYD5</fullName>
    </alternativeName>
    <alternativeName>
        <fullName evidence="17">[histone H4]-lysine36 N-trimethyltransferase SMYD5</fullName>
    </alternativeName>
</protein>
<comment type="subcellular location">
    <subcellularLocation>
        <location evidence="1">Cytoplasm</location>
    </subcellularLocation>
</comment>
<comment type="catalytic activity">
    <reaction evidence="14">
        <text>L-lysyl-[protein] + 3 S-adenosyl-L-methionine = N(6),N(6),N(6)-trimethyl-L-lysyl-[protein] + 3 S-adenosyl-L-homocysteine + 3 H(+)</text>
        <dbReference type="Rhea" id="RHEA:54192"/>
        <dbReference type="Rhea" id="RHEA-COMP:9752"/>
        <dbReference type="Rhea" id="RHEA-COMP:13826"/>
        <dbReference type="ChEBI" id="CHEBI:15378"/>
        <dbReference type="ChEBI" id="CHEBI:29969"/>
        <dbReference type="ChEBI" id="CHEBI:57856"/>
        <dbReference type="ChEBI" id="CHEBI:59789"/>
        <dbReference type="ChEBI" id="CHEBI:61961"/>
    </reaction>
    <physiologicalReaction direction="left-to-right" evidence="14">
        <dbReference type="Rhea" id="RHEA:54193"/>
    </physiologicalReaction>
</comment>
<comment type="catalytic activity">
    <reaction evidence="13">
        <text>L-lysyl(20)-[histone H4] + 3 S-adenosyl-L-methionine = N(6),N(6),N(6)-trimethyl-L-lysyl(20)-[histone H4] + 3 S-adenosyl-L-homocysteine + 3 H(+)</text>
        <dbReference type="Rhea" id="RHEA:64456"/>
        <dbReference type="Rhea" id="RHEA-COMP:15554"/>
        <dbReference type="Rhea" id="RHEA-COMP:15998"/>
        <dbReference type="ChEBI" id="CHEBI:15378"/>
        <dbReference type="ChEBI" id="CHEBI:29969"/>
        <dbReference type="ChEBI" id="CHEBI:57856"/>
        <dbReference type="ChEBI" id="CHEBI:59789"/>
        <dbReference type="ChEBI" id="CHEBI:61961"/>
        <dbReference type="EC" id="2.1.1.372"/>
    </reaction>
</comment>
<dbReference type="InterPro" id="IPR001214">
    <property type="entry name" value="SET_dom"/>
</dbReference>
<name>A0A8J1T5Z1_OWEFU</name>
<dbReference type="EC" id="2.1.1.359" evidence="2"/>
<evidence type="ECO:0000256" key="4">
    <source>
        <dbReference type="ARBA" id="ARBA00022603"/>
    </source>
</evidence>
<dbReference type="GO" id="GO:0032259">
    <property type="term" value="P:methylation"/>
    <property type="evidence" value="ECO:0007669"/>
    <property type="project" value="UniProtKB-KW"/>
</dbReference>
<evidence type="ECO:0000256" key="7">
    <source>
        <dbReference type="ARBA" id="ARBA00022723"/>
    </source>
</evidence>
<evidence type="ECO:0000313" key="18">
    <source>
        <dbReference type="EMBL" id="CAH1784510.1"/>
    </source>
</evidence>
<comment type="caution">
    <text evidence="18">The sequence shown here is derived from an EMBL/GenBank/DDBJ whole genome shotgun (WGS) entry which is preliminary data.</text>
</comment>
<dbReference type="Pfam" id="PF00856">
    <property type="entry name" value="SET"/>
    <property type="match status" value="1"/>
</dbReference>
<sequence length="387" mass="43899">MAAPMKVEIQEISQSKGRGFIAIHPICEGEILFEEEPIVCCQFLWNAFYKYAACDHCMKALETAEENARRLCNNHTLVLPHPECCSVNKQLYSVCPHCQVQYCSEVCRDTAWGMYHESLCTRQSSKDPDHPLEKLQEIWRNLHFPPETANIMLVARLIATVKQAKNKDLILQKLSKFCRTTKNEEKEIAHKLLGAEFQAQLDVLRTHTTEALHEETVETWFTPEGFNSLFALIGTNGQGVGTSSLSTWVNNCDDLDLPSTDRETLDAFIDKLYEDIEKESGNFTNCEGSALYALQSTANHSCEPNAEVVFPHDNFIVGLKATCDIQPGEEVCICYLDCCQRGRSRHSRQKILRENYLFRCDCSKCLLEAGDPEETSSEESEDDMEES</sequence>
<keyword evidence="7" id="KW-0479">Metal-binding</keyword>
<keyword evidence="5" id="KW-0808">Transferase</keyword>
<proteinExistence type="predicted"/>
<dbReference type="EMBL" id="CAIIXF020000005">
    <property type="protein sequence ID" value="CAH1784510.1"/>
    <property type="molecule type" value="Genomic_DNA"/>
</dbReference>
<evidence type="ECO:0000313" key="19">
    <source>
        <dbReference type="Proteomes" id="UP000749559"/>
    </source>
</evidence>
<evidence type="ECO:0000256" key="6">
    <source>
        <dbReference type="ARBA" id="ARBA00022691"/>
    </source>
</evidence>
<dbReference type="InterPro" id="IPR044422">
    <property type="entry name" value="SMYD5_SET"/>
</dbReference>
<comment type="catalytic activity">
    <reaction evidence="12">
        <text>L-lysyl(36)-[histone H3] + 3 S-adenosyl-L-methionine = N(6),N(6),N(6)-trimethyl-L-lysyl(36)-[histone H3] + 3 S-adenosyl-L-homocysteine + 3 H(+)</text>
        <dbReference type="Rhea" id="RHEA:60324"/>
        <dbReference type="Rhea" id="RHEA-COMP:9785"/>
        <dbReference type="Rhea" id="RHEA-COMP:15536"/>
        <dbReference type="ChEBI" id="CHEBI:15378"/>
        <dbReference type="ChEBI" id="CHEBI:29969"/>
        <dbReference type="ChEBI" id="CHEBI:57856"/>
        <dbReference type="ChEBI" id="CHEBI:59789"/>
        <dbReference type="ChEBI" id="CHEBI:61961"/>
        <dbReference type="EC" id="2.1.1.359"/>
    </reaction>
</comment>
<evidence type="ECO:0000256" key="15">
    <source>
        <dbReference type="ARBA" id="ARBA00049768"/>
    </source>
</evidence>
<dbReference type="GO" id="GO:0045814">
    <property type="term" value="P:negative regulation of gene expression, epigenetic"/>
    <property type="evidence" value="ECO:0007669"/>
    <property type="project" value="TreeGrafter"/>
</dbReference>
<dbReference type="GO" id="GO:0140943">
    <property type="term" value="F:histone H4K20 trimethyltransferase activity"/>
    <property type="evidence" value="ECO:0007669"/>
    <property type="project" value="UniProtKB-EC"/>
</dbReference>
<evidence type="ECO:0000256" key="9">
    <source>
        <dbReference type="ARBA" id="ARBA00022833"/>
    </source>
</evidence>
<dbReference type="GO" id="GO:0005737">
    <property type="term" value="C:cytoplasm"/>
    <property type="evidence" value="ECO:0007669"/>
    <property type="project" value="UniProtKB-SubCell"/>
</dbReference>
<keyword evidence="19" id="KW-1185">Reference proteome</keyword>
<dbReference type="GO" id="GO:0008270">
    <property type="term" value="F:zinc ion binding"/>
    <property type="evidence" value="ECO:0007669"/>
    <property type="project" value="UniProtKB-KW"/>
</dbReference>
<dbReference type="PROSITE" id="PS50280">
    <property type="entry name" value="SET"/>
    <property type="match status" value="1"/>
</dbReference>
<dbReference type="AlphaFoldDB" id="A0A8J1T5Z1"/>
<reference evidence="18" key="1">
    <citation type="submission" date="2022-03" db="EMBL/GenBank/DDBJ databases">
        <authorList>
            <person name="Martin C."/>
        </authorList>
    </citation>
    <scope>NUCLEOTIDE SEQUENCE</scope>
</reference>
<dbReference type="CDD" id="cd10521">
    <property type="entry name" value="SET_SMYD5"/>
    <property type="match status" value="1"/>
</dbReference>
<dbReference type="Gene3D" id="2.170.270.10">
    <property type="entry name" value="SET domain"/>
    <property type="match status" value="1"/>
</dbReference>
<evidence type="ECO:0000256" key="14">
    <source>
        <dbReference type="ARBA" id="ARBA00049497"/>
    </source>
</evidence>
<dbReference type="PANTHER" id="PTHR46402">
    <property type="entry name" value="SET AND MYND DOMAIN-CONTAINING PROTEIN 5"/>
    <property type="match status" value="1"/>
</dbReference>
<dbReference type="InterPro" id="IPR046341">
    <property type="entry name" value="SET_dom_sf"/>
</dbReference>
<evidence type="ECO:0000256" key="17">
    <source>
        <dbReference type="ARBA" id="ARBA00049806"/>
    </source>
</evidence>
<evidence type="ECO:0000256" key="8">
    <source>
        <dbReference type="ARBA" id="ARBA00022771"/>
    </source>
</evidence>
<dbReference type="OrthoDB" id="438641at2759"/>
<evidence type="ECO:0000256" key="10">
    <source>
        <dbReference type="ARBA" id="ARBA00024057"/>
    </source>
</evidence>
<evidence type="ECO:0000256" key="13">
    <source>
        <dbReference type="ARBA" id="ARBA00048081"/>
    </source>
</evidence>
<evidence type="ECO:0000256" key="5">
    <source>
        <dbReference type="ARBA" id="ARBA00022679"/>
    </source>
</evidence>
<evidence type="ECO:0000256" key="12">
    <source>
        <dbReference type="ARBA" id="ARBA00047545"/>
    </source>
</evidence>
<dbReference type="PANTHER" id="PTHR46402:SF2">
    <property type="entry name" value="HISTONE-LYSINE N-TRIMETHYLTRANSFERASE SMYD5"/>
    <property type="match status" value="1"/>
</dbReference>
<organism evidence="18 19">
    <name type="scientific">Owenia fusiformis</name>
    <name type="common">Polychaete worm</name>
    <dbReference type="NCBI Taxonomy" id="6347"/>
    <lineage>
        <taxon>Eukaryota</taxon>
        <taxon>Metazoa</taxon>
        <taxon>Spiralia</taxon>
        <taxon>Lophotrochozoa</taxon>
        <taxon>Annelida</taxon>
        <taxon>Polychaeta</taxon>
        <taxon>Sedentaria</taxon>
        <taxon>Canalipalpata</taxon>
        <taxon>Sabellida</taxon>
        <taxon>Oweniida</taxon>
        <taxon>Oweniidae</taxon>
        <taxon>Owenia</taxon>
    </lineage>
</organism>
<evidence type="ECO:0000256" key="2">
    <source>
        <dbReference type="ARBA" id="ARBA00012178"/>
    </source>
</evidence>
<dbReference type="EC" id="2.1.1.372" evidence="10"/>
<keyword evidence="9" id="KW-0862">Zinc</keyword>
<keyword evidence="4" id="KW-0489">Methyltransferase</keyword>
<dbReference type="SUPFAM" id="SSF82199">
    <property type="entry name" value="SET domain"/>
    <property type="match status" value="1"/>
</dbReference>
<keyword evidence="8" id="KW-0863">Zinc-finger</keyword>
<dbReference type="GO" id="GO:0140955">
    <property type="term" value="F:histone H3K36 trimethyltransferase activity"/>
    <property type="evidence" value="ECO:0007669"/>
    <property type="project" value="UniProtKB-EC"/>
</dbReference>
<evidence type="ECO:0000256" key="11">
    <source>
        <dbReference type="ARBA" id="ARBA00033038"/>
    </source>
</evidence>
<evidence type="ECO:0000256" key="16">
    <source>
        <dbReference type="ARBA" id="ARBA00049789"/>
    </source>
</evidence>
<accession>A0A8J1T5Z1</accession>
<keyword evidence="3" id="KW-0963">Cytoplasm</keyword>
<dbReference type="Proteomes" id="UP000749559">
    <property type="component" value="Unassembled WGS sequence"/>
</dbReference>